<feature type="domain" description="HTH tetR-type" evidence="3">
    <location>
        <begin position="1"/>
        <end position="54"/>
    </location>
</feature>
<evidence type="ECO:0000256" key="1">
    <source>
        <dbReference type="ARBA" id="ARBA00023125"/>
    </source>
</evidence>
<dbReference type="Gene3D" id="1.10.357.10">
    <property type="entry name" value="Tetracycline Repressor, domain 2"/>
    <property type="match status" value="1"/>
</dbReference>
<protein>
    <submittedName>
        <fullName evidence="4">TetR/AcrR family transcriptional regulator</fullName>
    </submittedName>
</protein>
<dbReference type="SUPFAM" id="SSF46689">
    <property type="entry name" value="Homeodomain-like"/>
    <property type="match status" value="1"/>
</dbReference>
<reference evidence="4 5" key="1">
    <citation type="submission" date="2024-09" db="EMBL/GenBank/DDBJ databases">
        <authorList>
            <person name="Sun Q."/>
            <person name="Mori K."/>
        </authorList>
    </citation>
    <scope>NUCLEOTIDE SEQUENCE [LARGE SCALE GENOMIC DNA]</scope>
    <source>
        <strain evidence="4 5">CICC 10874</strain>
    </source>
</reference>
<keyword evidence="1 2" id="KW-0238">DNA-binding</keyword>
<feature type="DNA-binding region" description="H-T-H motif" evidence="2">
    <location>
        <begin position="17"/>
        <end position="36"/>
    </location>
</feature>
<dbReference type="EMBL" id="JBHLSV010000006">
    <property type="protein sequence ID" value="MFC0673738.1"/>
    <property type="molecule type" value="Genomic_DNA"/>
</dbReference>
<dbReference type="Pfam" id="PF00440">
    <property type="entry name" value="TetR_N"/>
    <property type="match status" value="1"/>
</dbReference>
<dbReference type="InterPro" id="IPR001647">
    <property type="entry name" value="HTH_TetR"/>
</dbReference>
<evidence type="ECO:0000313" key="5">
    <source>
        <dbReference type="Proteomes" id="UP001589793"/>
    </source>
</evidence>
<dbReference type="RefSeq" id="WP_376979537.1">
    <property type="nucleotide sequence ID" value="NZ_JBHLSV010000006.1"/>
</dbReference>
<accession>A0ABV6RCX3</accession>
<proteinExistence type="predicted"/>
<dbReference type="Proteomes" id="UP001589793">
    <property type="component" value="Unassembled WGS sequence"/>
</dbReference>
<organism evidence="4 5">
    <name type="scientific">Brachybacterium hainanense</name>
    <dbReference type="NCBI Taxonomy" id="1541174"/>
    <lineage>
        <taxon>Bacteria</taxon>
        <taxon>Bacillati</taxon>
        <taxon>Actinomycetota</taxon>
        <taxon>Actinomycetes</taxon>
        <taxon>Micrococcales</taxon>
        <taxon>Dermabacteraceae</taxon>
        <taxon>Brachybacterium</taxon>
    </lineage>
</organism>
<evidence type="ECO:0000259" key="3">
    <source>
        <dbReference type="PROSITE" id="PS50977"/>
    </source>
</evidence>
<evidence type="ECO:0000256" key="2">
    <source>
        <dbReference type="PROSITE-ProRule" id="PRU00335"/>
    </source>
</evidence>
<keyword evidence="5" id="KW-1185">Reference proteome</keyword>
<gene>
    <name evidence="4" type="ORF">ACFFF6_07200</name>
</gene>
<sequence length="175" mass="18857">MLDALEALAREGCAEVTMGLLSERAGISRAALYANFGSLDGVLTMLMTPEIPEAPAPEESRAARAVRELHALVDCMVDRRDVIRAARSWRITSAAQATLVESYADRFEALLLQDGAPVTEGSTIREDSLYCAGGLLTTLNGMLVCDTGTSTEELRAHGHASVERILRAVSTMRFT</sequence>
<comment type="caution">
    <text evidence="4">The sequence shown here is derived from an EMBL/GenBank/DDBJ whole genome shotgun (WGS) entry which is preliminary data.</text>
</comment>
<dbReference type="PROSITE" id="PS50977">
    <property type="entry name" value="HTH_TETR_2"/>
    <property type="match status" value="1"/>
</dbReference>
<name>A0ABV6RCX3_9MICO</name>
<evidence type="ECO:0000313" key="4">
    <source>
        <dbReference type="EMBL" id="MFC0673738.1"/>
    </source>
</evidence>
<dbReference type="InterPro" id="IPR009057">
    <property type="entry name" value="Homeodomain-like_sf"/>
</dbReference>